<accession>A0A382MVQ9</accession>
<evidence type="ECO:0000259" key="3">
    <source>
        <dbReference type="SMART" id="SM00885"/>
    </source>
</evidence>
<dbReference type="InterPro" id="IPR054468">
    <property type="entry name" value="NrSPol-like_HBD"/>
</dbReference>
<dbReference type="PANTHER" id="PTHR35372">
    <property type="entry name" value="ATP BINDING PROTEIN-RELATED"/>
    <property type="match status" value="1"/>
</dbReference>
<protein>
    <recommendedName>
        <fullName evidence="3">Bacteriophage/plasmid primase P4 C-terminal domain-containing protein</fullName>
    </recommendedName>
</protein>
<sequence length="378" mass="43713">SKQKDKFERLFKGDIAEYSSQSEGDLALCSILAFWTVRNNSLIDKVFRQSALFRQKWDDKHFSDGTTYGQSTINKSIENCTEVYTPKLPSNIEEIKRYFLNQERGDAELLSKIFEEIYLYDHIAQCWLNFSNGVWNQDQENQTLKNAVEKLTKLYLNTSIEVDRQVAELSAEKNKANRERIRQLEDFRDDLRERVRKLNNRSRITNVLKLAESWLPTSTWKFDSDSMKLNLANGIYDLNDNVLEEHSHEHLCLKQTKVSYKKGATAVYWIDFLNTIFSGDQELIRFVRQAVGYSLSGLCDPQALIFCYGSGANGKSTFFGVLRDLIGDYYQGIQIETLLANRFQSSSTQYDRARVKGARMVVSDEVPEGRKLNESLVK</sequence>
<evidence type="ECO:0000313" key="4">
    <source>
        <dbReference type="EMBL" id="SVC51877.1"/>
    </source>
</evidence>
<dbReference type="InterPro" id="IPR051620">
    <property type="entry name" value="ORF904-like_C"/>
</dbReference>
<feature type="coiled-coil region" evidence="2">
    <location>
        <begin position="159"/>
        <end position="201"/>
    </location>
</feature>
<dbReference type="NCBIfam" id="TIGR01613">
    <property type="entry name" value="primase_Cterm"/>
    <property type="match status" value="1"/>
</dbReference>
<feature type="non-terminal residue" evidence="4">
    <location>
        <position position="1"/>
    </location>
</feature>
<name>A0A382MVQ9_9ZZZZ</name>
<feature type="non-terminal residue" evidence="4">
    <location>
        <position position="378"/>
    </location>
</feature>
<dbReference type="EMBL" id="UINC01095634">
    <property type="protein sequence ID" value="SVC51877.1"/>
    <property type="molecule type" value="Genomic_DNA"/>
</dbReference>
<proteinExistence type="predicted"/>
<dbReference type="InterPro" id="IPR006500">
    <property type="entry name" value="Helicase_put_C_phage/plasmid"/>
</dbReference>
<dbReference type="GO" id="GO:0016787">
    <property type="term" value="F:hydrolase activity"/>
    <property type="evidence" value="ECO:0007669"/>
    <property type="project" value="UniProtKB-KW"/>
</dbReference>
<keyword evidence="1" id="KW-0378">Hydrolase</keyword>
<evidence type="ECO:0000256" key="2">
    <source>
        <dbReference type="SAM" id="Coils"/>
    </source>
</evidence>
<feature type="domain" description="Bacteriophage/plasmid primase P4 C-terminal" evidence="3">
    <location>
        <begin position="107"/>
        <end position="278"/>
    </location>
</feature>
<gene>
    <name evidence="4" type="ORF">METZ01_LOCUS304731</name>
</gene>
<dbReference type="Pfam" id="PF08706">
    <property type="entry name" value="D5_N"/>
    <property type="match status" value="1"/>
</dbReference>
<dbReference type="PANTHER" id="PTHR35372:SF2">
    <property type="entry name" value="SF3 HELICASE DOMAIN-CONTAINING PROTEIN"/>
    <property type="match status" value="1"/>
</dbReference>
<organism evidence="4">
    <name type="scientific">marine metagenome</name>
    <dbReference type="NCBI Taxonomy" id="408172"/>
    <lineage>
        <taxon>unclassified sequences</taxon>
        <taxon>metagenomes</taxon>
        <taxon>ecological metagenomes</taxon>
    </lineage>
</organism>
<dbReference type="AlphaFoldDB" id="A0A382MVQ9"/>
<evidence type="ECO:0000256" key="1">
    <source>
        <dbReference type="ARBA" id="ARBA00022801"/>
    </source>
</evidence>
<dbReference type="SMART" id="SM00885">
    <property type="entry name" value="D5_N"/>
    <property type="match status" value="1"/>
</dbReference>
<keyword evidence="2" id="KW-0175">Coiled coil</keyword>
<dbReference type="InterPro" id="IPR014818">
    <property type="entry name" value="Phage/plasmid_primase_P4_C"/>
</dbReference>
<reference evidence="4" key="1">
    <citation type="submission" date="2018-05" db="EMBL/GenBank/DDBJ databases">
        <authorList>
            <person name="Lanie J.A."/>
            <person name="Ng W.-L."/>
            <person name="Kazmierczak K.M."/>
            <person name="Andrzejewski T.M."/>
            <person name="Davidsen T.M."/>
            <person name="Wayne K.J."/>
            <person name="Tettelin H."/>
            <person name="Glass J.I."/>
            <person name="Rusch D."/>
            <person name="Podicherti R."/>
            <person name="Tsui H.-C.T."/>
            <person name="Winkler M.E."/>
        </authorList>
    </citation>
    <scope>NUCLEOTIDE SEQUENCE</scope>
</reference>
<dbReference type="Pfam" id="PF22763">
    <property type="entry name" value="NrS1-1_pol-like_HBD"/>
    <property type="match status" value="1"/>
</dbReference>